<dbReference type="EMBL" id="KN822952">
    <property type="protein sequence ID" value="KIO32860.1"/>
    <property type="molecule type" value="Genomic_DNA"/>
</dbReference>
<name>A0A0C3QK87_9AGAM</name>
<reference evidence="3" key="2">
    <citation type="submission" date="2015-01" db="EMBL/GenBank/DDBJ databases">
        <title>Evolutionary Origins and Diversification of the Mycorrhizal Mutualists.</title>
        <authorList>
            <consortium name="DOE Joint Genome Institute"/>
            <consortium name="Mycorrhizal Genomics Consortium"/>
            <person name="Kohler A."/>
            <person name="Kuo A."/>
            <person name="Nagy L.G."/>
            <person name="Floudas D."/>
            <person name="Copeland A."/>
            <person name="Barry K.W."/>
            <person name="Cichocki N."/>
            <person name="Veneault-Fourrey C."/>
            <person name="LaButti K."/>
            <person name="Lindquist E.A."/>
            <person name="Lipzen A."/>
            <person name="Lundell T."/>
            <person name="Morin E."/>
            <person name="Murat C."/>
            <person name="Riley R."/>
            <person name="Ohm R."/>
            <person name="Sun H."/>
            <person name="Tunlid A."/>
            <person name="Henrissat B."/>
            <person name="Grigoriev I.V."/>
            <person name="Hibbett D.S."/>
            <person name="Martin F."/>
        </authorList>
    </citation>
    <scope>NUCLEOTIDE SEQUENCE [LARGE SCALE GENOMIC DNA]</scope>
    <source>
        <strain evidence="3">MUT 4182</strain>
    </source>
</reference>
<dbReference type="HOGENOM" id="CLU_2689604_0_0_1"/>
<accession>A0A0C3QK87</accession>
<reference evidence="2 3" key="1">
    <citation type="submission" date="2014-04" db="EMBL/GenBank/DDBJ databases">
        <authorList>
            <consortium name="DOE Joint Genome Institute"/>
            <person name="Kuo A."/>
            <person name="Girlanda M."/>
            <person name="Perotto S."/>
            <person name="Kohler A."/>
            <person name="Nagy L.G."/>
            <person name="Floudas D."/>
            <person name="Copeland A."/>
            <person name="Barry K.W."/>
            <person name="Cichocki N."/>
            <person name="Veneault-Fourrey C."/>
            <person name="LaButti K."/>
            <person name="Lindquist E.A."/>
            <person name="Lipzen A."/>
            <person name="Lundell T."/>
            <person name="Morin E."/>
            <person name="Murat C."/>
            <person name="Sun H."/>
            <person name="Tunlid A."/>
            <person name="Henrissat B."/>
            <person name="Grigoriev I.V."/>
            <person name="Hibbett D.S."/>
            <person name="Martin F."/>
            <person name="Nordberg H.P."/>
            <person name="Cantor M.N."/>
            <person name="Hua S.X."/>
        </authorList>
    </citation>
    <scope>NUCLEOTIDE SEQUENCE [LARGE SCALE GENOMIC DNA]</scope>
    <source>
        <strain evidence="2 3">MUT 4182</strain>
    </source>
</reference>
<feature type="region of interest" description="Disordered" evidence="1">
    <location>
        <begin position="30"/>
        <end position="74"/>
    </location>
</feature>
<dbReference type="AlphaFoldDB" id="A0A0C3QK87"/>
<evidence type="ECO:0000256" key="1">
    <source>
        <dbReference type="SAM" id="MobiDB-lite"/>
    </source>
</evidence>
<sequence>MIICFHSILCNSIIDELPAVLRTEITPYYPTNRSPNEETGECAPHGLSKPSKPHKSYGRNRNMSGTMQLGNLRV</sequence>
<gene>
    <name evidence="2" type="ORF">M407DRAFT_241287</name>
</gene>
<dbReference type="Proteomes" id="UP000054248">
    <property type="component" value="Unassembled WGS sequence"/>
</dbReference>
<feature type="compositionally biased region" description="Polar residues" evidence="1">
    <location>
        <begin position="59"/>
        <end position="74"/>
    </location>
</feature>
<evidence type="ECO:0000313" key="3">
    <source>
        <dbReference type="Proteomes" id="UP000054248"/>
    </source>
</evidence>
<organism evidence="2 3">
    <name type="scientific">Tulasnella calospora MUT 4182</name>
    <dbReference type="NCBI Taxonomy" id="1051891"/>
    <lineage>
        <taxon>Eukaryota</taxon>
        <taxon>Fungi</taxon>
        <taxon>Dikarya</taxon>
        <taxon>Basidiomycota</taxon>
        <taxon>Agaricomycotina</taxon>
        <taxon>Agaricomycetes</taxon>
        <taxon>Cantharellales</taxon>
        <taxon>Tulasnellaceae</taxon>
        <taxon>Tulasnella</taxon>
    </lineage>
</organism>
<protein>
    <submittedName>
        <fullName evidence="2">Uncharacterized protein</fullName>
    </submittedName>
</protein>
<evidence type="ECO:0000313" key="2">
    <source>
        <dbReference type="EMBL" id="KIO32860.1"/>
    </source>
</evidence>
<proteinExistence type="predicted"/>
<keyword evidence="3" id="KW-1185">Reference proteome</keyword>